<gene>
    <name evidence="1" type="ORF">CFP56_022792</name>
</gene>
<reference evidence="1 2" key="1">
    <citation type="journal article" date="2018" name="Sci. Data">
        <title>The draft genome sequence of cork oak.</title>
        <authorList>
            <person name="Ramos A.M."/>
            <person name="Usie A."/>
            <person name="Barbosa P."/>
            <person name="Barros P.M."/>
            <person name="Capote T."/>
            <person name="Chaves I."/>
            <person name="Simoes F."/>
            <person name="Abreu I."/>
            <person name="Carrasquinho I."/>
            <person name="Faro C."/>
            <person name="Guimaraes J.B."/>
            <person name="Mendonca D."/>
            <person name="Nobrega F."/>
            <person name="Rodrigues L."/>
            <person name="Saibo N.J.M."/>
            <person name="Varela M.C."/>
            <person name="Egas C."/>
            <person name="Matos J."/>
            <person name="Miguel C.M."/>
            <person name="Oliveira M.M."/>
            <person name="Ricardo C.P."/>
            <person name="Goncalves S."/>
        </authorList>
    </citation>
    <scope>NUCLEOTIDE SEQUENCE [LARGE SCALE GENOMIC DNA]</scope>
    <source>
        <strain evidence="2">cv. HL8</strain>
    </source>
</reference>
<evidence type="ECO:0000313" key="1">
    <source>
        <dbReference type="EMBL" id="KAK7836294.1"/>
    </source>
</evidence>
<sequence length="140" mass="16213">MLDKKATPIPFSNQREDRLSWGLSPSGDFKLKDAYHIANANDLKPMNWPYNKKRIWKVPTLPKIKFFLWQCSHDSIPVCALLANKDCPKAQSFWNSFSPPCSATSFYDTQLMVWLRINCKLMQQCNATKLDWAIIFLIAV</sequence>
<keyword evidence="2" id="KW-1185">Reference proteome</keyword>
<dbReference type="EMBL" id="PKMF04000357">
    <property type="protein sequence ID" value="KAK7836294.1"/>
    <property type="molecule type" value="Genomic_DNA"/>
</dbReference>
<organism evidence="1 2">
    <name type="scientific">Quercus suber</name>
    <name type="common">Cork oak</name>
    <dbReference type="NCBI Taxonomy" id="58331"/>
    <lineage>
        <taxon>Eukaryota</taxon>
        <taxon>Viridiplantae</taxon>
        <taxon>Streptophyta</taxon>
        <taxon>Embryophyta</taxon>
        <taxon>Tracheophyta</taxon>
        <taxon>Spermatophyta</taxon>
        <taxon>Magnoliopsida</taxon>
        <taxon>eudicotyledons</taxon>
        <taxon>Gunneridae</taxon>
        <taxon>Pentapetalae</taxon>
        <taxon>rosids</taxon>
        <taxon>fabids</taxon>
        <taxon>Fagales</taxon>
        <taxon>Fagaceae</taxon>
        <taxon>Quercus</taxon>
    </lineage>
</organism>
<name>A0AAW0KCL3_QUESU</name>
<protein>
    <submittedName>
        <fullName evidence="1">Ribonuclease h protein</fullName>
    </submittedName>
</protein>
<dbReference type="AlphaFoldDB" id="A0AAW0KCL3"/>
<accession>A0AAW0KCL3</accession>
<proteinExistence type="predicted"/>
<comment type="caution">
    <text evidence="1">The sequence shown here is derived from an EMBL/GenBank/DDBJ whole genome shotgun (WGS) entry which is preliminary data.</text>
</comment>
<evidence type="ECO:0000313" key="2">
    <source>
        <dbReference type="Proteomes" id="UP000237347"/>
    </source>
</evidence>
<dbReference type="Proteomes" id="UP000237347">
    <property type="component" value="Unassembled WGS sequence"/>
</dbReference>